<keyword evidence="6" id="KW-0560">Oxidoreductase</keyword>
<feature type="region of interest" description="Disordered" evidence="10">
    <location>
        <begin position="187"/>
        <end position="206"/>
    </location>
</feature>
<dbReference type="Pfam" id="PF00067">
    <property type="entry name" value="p450"/>
    <property type="match status" value="1"/>
</dbReference>
<proteinExistence type="inferred from homology"/>
<dbReference type="CDD" id="cd11069">
    <property type="entry name" value="CYP_FUM15-like"/>
    <property type="match status" value="1"/>
</dbReference>
<sequence>MSSLVAMATSITSGALAKMDAHPILTALGSAILLFVALVIYIAWENATIPYANLPGPPTESFIWGNLREVFESMPSLAQRRWMNEHGDTVRYSMLLSKPRLCTRDITAMSFMLQHDSDFPKPYFLQNILGKTTAPLGLLVTEGAVHHRQRRVLNPAFGPASVKGMDPIFFDKAYELRDKLVSILHGESNDVPSPTPPAPGDEAKGGRKMDISKYLAQTTLDVIGLAGFDYDFHALAQTHNDLAEAIFHLFSEGQALTKLNILYNFFPWIAYFYVSPARRTILDATEKLKQYGIEFVRRKRRQIQAEYSGQVEKGSIVGRDLLTLLMKANMSSDLRPDQKLTDAEVVAQIVTFILAGNETSSTALTWLLYRLSQNPDIQKKLRDELLGVPDDRPDQDAMNALPYLDKVVREILRFDGPVPGTERCAARDIVIPLGQPVRGRDGTLIDAVTVPKGTEISFGIMEVNHSKDIWGDDADRFNPDRYDRAGLPMKSVPGVYGNLLTFLGGPHNCIGYRFALAEIKAVLFVLVRNFTFDILPSAPVIEPKTTIVMRPRVVGEEEAGLQMPLLIREYIDE</sequence>
<evidence type="ECO:0000256" key="6">
    <source>
        <dbReference type="ARBA" id="ARBA00023002"/>
    </source>
</evidence>
<dbReference type="GeneID" id="39592530"/>
<evidence type="ECO:0000256" key="10">
    <source>
        <dbReference type="SAM" id="MobiDB-lite"/>
    </source>
</evidence>
<dbReference type="Gene3D" id="1.10.630.10">
    <property type="entry name" value="Cytochrome P450"/>
    <property type="match status" value="1"/>
</dbReference>
<keyword evidence="13" id="KW-1185">Reference proteome</keyword>
<dbReference type="GO" id="GO:0004497">
    <property type="term" value="F:monooxygenase activity"/>
    <property type="evidence" value="ECO:0007669"/>
    <property type="project" value="UniProtKB-KW"/>
</dbReference>
<dbReference type="EMBL" id="RSCE01000006">
    <property type="protein sequence ID" value="RSH81795.1"/>
    <property type="molecule type" value="Genomic_DNA"/>
</dbReference>
<evidence type="ECO:0000256" key="8">
    <source>
        <dbReference type="ARBA" id="ARBA00023033"/>
    </source>
</evidence>
<dbReference type="SUPFAM" id="SSF48264">
    <property type="entry name" value="Cytochrome P450"/>
    <property type="match status" value="1"/>
</dbReference>
<evidence type="ECO:0008006" key="14">
    <source>
        <dbReference type="Google" id="ProtNLM"/>
    </source>
</evidence>
<organism evidence="12 13">
    <name type="scientific">Apiotrichum porosum</name>
    <dbReference type="NCBI Taxonomy" id="105984"/>
    <lineage>
        <taxon>Eukaryota</taxon>
        <taxon>Fungi</taxon>
        <taxon>Dikarya</taxon>
        <taxon>Basidiomycota</taxon>
        <taxon>Agaricomycotina</taxon>
        <taxon>Tremellomycetes</taxon>
        <taxon>Trichosporonales</taxon>
        <taxon>Trichosporonaceae</taxon>
        <taxon>Apiotrichum</taxon>
    </lineage>
</organism>
<feature type="transmembrane region" description="Helical" evidence="11">
    <location>
        <begin position="27"/>
        <end position="44"/>
    </location>
</feature>
<dbReference type="STRING" id="105984.A0A427XSJ6"/>
<evidence type="ECO:0000256" key="1">
    <source>
        <dbReference type="ARBA" id="ARBA00001971"/>
    </source>
</evidence>
<dbReference type="PANTHER" id="PTHR24305:SF166">
    <property type="entry name" value="CYTOCHROME P450 12A4, MITOCHONDRIAL-RELATED"/>
    <property type="match status" value="1"/>
</dbReference>
<evidence type="ECO:0000256" key="4">
    <source>
        <dbReference type="ARBA" id="ARBA00022617"/>
    </source>
</evidence>
<evidence type="ECO:0000256" key="2">
    <source>
        <dbReference type="ARBA" id="ARBA00005179"/>
    </source>
</evidence>
<evidence type="ECO:0000313" key="12">
    <source>
        <dbReference type="EMBL" id="RSH81795.1"/>
    </source>
</evidence>
<dbReference type="InterPro" id="IPR036396">
    <property type="entry name" value="Cyt_P450_sf"/>
</dbReference>
<dbReference type="PRINTS" id="PR00385">
    <property type="entry name" value="P450"/>
</dbReference>
<dbReference type="PRINTS" id="PR00465">
    <property type="entry name" value="EP450IV"/>
</dbReference>
<evidence type="ECO:0000256" key="3">
    <source>
        <dbReference type="ARBA" id="ARBA00010617"/>
    </source>
</evidence>
<evidence type="ECO:0000256" key="11">
    <source>
        <dbReference type="SAM" id="Phobius"/>
    </source>
</evidence>
<dbReference type="Proteomes" id="UP000279236">
    <property type="component" value="Unassembled WGS sequence"/>
</dbReference>
<protein>
    <recommendedName>
        <fullName evidence="14">Cytochrome P450-dit2</fullName>
    </recommendedName>
</protein>
<keyword evidence="11" id="KW-0472">Membrane</keyword>
<comment type="pathway">
    <text evidence="2">Secondary metabolite biosynthesis.</text>
</comment>
<dbReference type="PANTHER" id="PTHR24305">
    <property type="entry name" value="CYTOCHROME P450"/>
    <property type="match status" value="1"/>
</dbReference>
<comment type="similarity">
    <text evidence="3">Belongs to the cytochrome P450 family.</text>
</comment>
<evidence type="ECO:0000256" key="7">
    <source>
        <dbReference type="ARBA" id="ARBA00023004"/>
    </source>
</evidence>
<dbReference type="InterPro" id="IPR050121">
    <property type="entry name" value="Cytochrome_P450_monoxygenase"/>
</dbReference>
<feature type="binding site" description="axial binding residue" evidence="9">
    <location>
        <position position="509"/>
    </location>
    <ligand>
        <name>heme</name>
        <dbReference type="ChEBI" id="CHEBI:30413"/>
    </ligand>
    <ligandPart>
        <name>Fe</name>
        <dbReference type="ChEBI" id="CHEBI:18248"/>
    </ligandPart>
</feature>
<dbReference type="GO" id="GO:0016705">
    <property type="term" value="F:oxidoreductase activity, acting on paired donors, with incorporation or reduction of molecular oxygen"/>
    <property type="evidence" value="ECO:0007669"/>
    <property type="project" value="InterPro"/>
</dbReference>
<keyword evidence="11" id="KW-0812">Transmembrane</keyword>
<dbReference type="GO" id="GO:0005506">
    <property type="term" value="F:iron ion binding"/>
    <property type="evidence" value="ECO:0007669"/>
    <property type="project" value="InterPro"/>
</dbReference>
<keyword evidence="11" id="KW-1133">Transmembrane helix</keyword>
<accession>A0A427XSJ6</accession>
<comment type="caution">
    <text evidence="12">The sequence shown here is derived from an EMBL/GenBank/DDBJ whole genome shotgun (WGS) entry which is preliminary data.</text>
</comment>
<dbReference type="RefSeq" id="XP_028476250.1">
    <property type="nucleotide sequence ID" value="XM_028623317.1"/>
</dbReference>
<keyword evidence="5 9" id="KW-0479">Metal-binding</keyword>
<reference evidence="12 13" key="1">
    <citation type="submission" date="2018-11" db="EMBL/GenBank/DDBJ databases">
        <title>Genome sequence of Apiotrichum porosum DSM 27194.</title>
        <authorList>
            <person name="Aliyu H."/>
            <person name="Gorte O."/>
            <person name="Ochsenreither K."/>
        </authorList>
    </citation>
    <scope>NUCLEOTIDE SEQUENCE [LARGE SCALE GENOMIC DNA]</scope>
    <source>
        <strain evidence="12 13">DSM 27194</strain>
    </source>
</reference>
<dbReference type="AlphaFoldDB" id="A0A427XSJ6"/>
<dbReference type="GO" id="GO:0020037">
    <property type="term" value="F:heme binding"/>
    <property type="evidence" value="ECO:0007669"/>
    <property type="project" value="InterPro"/>
</dbReference>
<dbReference type="InterPro" id="IPR002403">
    <property type="entry name" value="Cyt_P450_E_grp-IV"/>
</dbReference>
<keyword evidence="4 9" id="KW-0349">Heme</keyword>
<evidence type="ECO:0000313" key="13">
    <source>
        <dbReference type="Proteomes" id="UP000279236"/>
    </source>
</evidence>
<keyword evidence="8" id="KW-0503">Monooxygenase</keyword>
<dbReference type="OrthoDB" id="1470350at2759"/>
<dbReference type="InterPro" id="IPR001128">
    <property type="entry name" value="Cyt_P450"/>
</dbReference>
<name>A0A427XSJ6_9TREE</name>
<evidence type="ECO:0000256" key="5">
    <source>
        <dbReference type="ARBA" id="ARBA00022723"/>
    </source>
</evidence>
<comment type="cofactor">
    <cofactor evidence="1 9">
        <name>heme</name>
        <dbReference type="ChEBI" id="CHEBI:30413"/>
    </cofactor>
</comment>
<gene>
    <name evidence="12" type="ORF">EHS24_007987</name>
</gene>
<keyword evidence="7 9" id="KW-0408">Iron</keyword>
<evidence type="ECO:0000256" key="9">
    <source>
        <dbReference type="PIRSR" id="PIRSR602403-1"/>
    </source>
</evidence>